<dbReference type="InterPro" id="IPR000212">
    <property type="entry name" value="DNA_helicase_UvrD/REP"/>
</dbReference>
<dbReference type="GO" id="GO:0043138">
    <property type="term" value="F:3'-5' DNA helicase activity"/>
    <property type="evidence" value="ECO:0007669"/>
    <property type="project" value="UniProtKB-EC"/>
</dbReference>
<dbReference type="SUPFAM" id="SSF52540">
    <property type="entry name" value="P-loop containing nucleoside triphosphate hydrolases"/>
    <property type="match status" value="1"/>
</dbReference>
<dbReference type="Gene3D" id="3.40.50.300">
    <property type="entry name" value="P-loop containing nucleotide triphosphate hydrolases"/>
    <property type="match status" value="3"/>
</dbReference>
<comment type="caution">
    <text evidence="11">The sequence shown here is derived from an EMBL/GenBank/DDBJ whole genome shotgun (WGS) entry which is preliminary data.</text>
</comment>
<dbReference type="GO" id="GO:0005829">
    <property type="term" value="C:cytosol"/>
    <property type="evidence" value="ECO:0007669"/>
    <property type="project" value="TreeGrafter"/>
</dbReference>
<dbReference type="PANTHER" id="PTHR11070:SF63">
    <property type="entry name" value="DNA HELICASE IV"/>
    <property type="match status" value="1"/>
</dbReference>
<dbReference type="GO" id="GO:0016787">
    <property type="term" value="F:hydrolase activity"/>
    <property type="evidence" value="ECO:0007669"/>
    <property type="project" value="UniProtKB-UniRule"/>
</dbReference>
<comment type="catalytic activity">
    <reaction evidence="8">
        <text>ATP + H2O = ADP + phosphate + H(+)</text>
        <dbReference type="Rhea" id="RHEA:13065"/>
        <dbReference type="ChEBI" id="CHEBI:15377"/>
        <dbReference type="ChEBI" id="CHEBI:15378"/>
        <dbReference type="ChEBI" id="CHEBI:30616"/>
        <dbReference type="ChEBI" id="CHEBI:43474"/>
        <dbReference type="ChEBI" id="CHEBI:456216"/>
        <dbReference type="EC" id="5.6.2.4"/>
    </reaction>
</comment>
<dbReference type="Pfam" id="PF00580">
    <property type="entry name" value="UvrD-helicase"/>
    <property type="match status" value="2"/>
</dbReference>
<dbReference type="Proteomes" id="UP000582981">
    <property type="component" value="Unassembled WGS sequence"/>
</dbReference>
<organism evidence="11 12">
    <name type="scientific">Pseudomonas gingeri</name>
    <dbReference type="NCBI Taxonomy" id="117681"/>
    <lineage>
        <taxon>Bacteria</taxon>
        <taxon>Pseudomonadati</taxon>
        <taxon>Pseudomonadota</taxon>
        <taxon>Gammaproteobacteria</taxon>
        <taxon>Pseudomonadales</taxon>
        <taxon>Pseudomonadaceae</taxon>
        <taxon>Pseudomonas</taxon>
    </lineage>
</organism>
<proteinExistence type="predicted"/>
<evidence type="ECO:0000313" key="11">
    <source>
        <dbReference type="EMBL" id="NWB45746.1"/>
    </source>
</evidence>
<dbReference type="PANTHER" id="PTHR11070">
    <property type="entry name" value="UVRD / RECB / PCRA DNA HELICASE FAMILY MEMBER"/>
    <property type="match status" value="1"/>
</dbReference>
<keyword evidence="2 9" id="KW-0378">Hydrolase</keyword>
<dbReference type="InterPro" id="IPR014017">
    <property type="entry name" value="DNA_helicase_UvrD-like_C"/>
</dbReference>
<gene>
    <name evidence="11" type="ORF">HX829_04500</name>
</gene>
<comment type="catalytic activity">
    <reaction evidence="6">
        <text>Couples ATP hydrolysis with the unwinding of duplex DNA by translocating in the 3'-5' direction.</text>
        <dbReference type="EC" id="5.6.2.4"/>
    </reaction>
</comment>
<evidence type="ECO:0000256" key="1">
    <source>
        <dbReference type="ARBA" id="ARBA00022741"/>
    </source>
</evidence>
<dbReference type="InterPro" id="IPR014016">
    <property type="entry name" value="UvrD-like_ATP-bd"/>
</dbReference>
<name>A0A7Y8BJ60_9PSED</name>
<keyword evidence="4 9" id="KW-0067">ATP-binding</keyword>
<evidence type="ECO:0000256" key="5">
    <source>
        <dbReference type="ARBA" id="ARBA00023235"/>
    </source>
</evidence>
<accession>A0A7Y8BJ60</accession>
<dbReference type="AlphaFoldDB" id="A0A7Y8BJ60"/>
<sequence length="1008" mass="115329">MNMPTTALPVNTPISFKYQEPGWVEKFNLRVRKTLSIESNQMILCHQTKMTFDLFRVTGISTRYPRLLGLLGLGCLQITRVSKPKTAQDKPDIKTFTLLGSRRSITDFQERLKRHYTTQSLGLLTLISQELAAIEIANKAFTPPDRYIRASRYRPFLADCKRFIQRHHQAMSLLKLSPVVERHRIEQLIKRWESLNRQFTKDDQHRESMNNLWMQRAAQTHEDYFKNIESQALTKEQVEAALSFDDSNLTVAAAGSGKTSVIVAKAGFALKAGYFKDDEMIILAFNKNAANEIRERIKDRVNRELGRTVKIKARTFHSLGLQLWLHQHALNQQGSGPRRPKLVQFNKHPHLLKQHLSECLASNPQFSEDLFEWATYYRYPFPGDNDPAPDTAIPLSTLEKRYHQLCRDYVKSKQREGQSWDISVPTLKPGVFVRSHEEARIYNWLYLREVDFAYEKKCPPTLAFKLASKKGADYEVDFTYTPSDLRMEPVYHEHFGLDASGKAPKFLGGQKYEQRAQVKQDILQTLPATELQPTGKRFIQTRSADIRDGSIFLKLEKQLKACGIAVHPENPKRKKEALQAFVHDSDLHALLADFVSQHRDSGLTFNELQDRYEPLDPANRERSRRFLKWMQPYCESLDRFMAQQNPPLLDFAAMIRDGTQVLKNNPPANFSVKFVMVDEFQDISRARANLVAALLDHAKGDAMLYCVGDDWQAINRFAGSDISEFRALHDFKYSPDAQAVPSSRLALGSVDVRKLSATFRCEQQIANVARSFVMSRQQPNNRHIDKKVVSNRHIPGPTLRIVEHADLPQARLETLHSELDVLAKQHAGREPLQVFVLTRNKRSGLPDGLTVDELKALTARYTPAGLDVHWDSMHASKGLGRDHVILVGMDSGKRGFPADHAPMDNLIEALLPVQPDPWEEERRLFYVALTRAKRGVSILCAAERPSMFVKELLESEHQTSITHAALEQIKRVLCPVCKKGWILRQNKFLNCTRYPYCSNTLFDKANVG</sequence>
<evidence type="ECO:0000256" key="8">
    <source>
        <dbReference type="ARBA" id="ARBA00048988"/>
    </source>
</evidence>
<evidence type="ECO:0000256" key="7">
    <source>
        <dbReference type="ARBA" id="ARBA00034808"/>
    </source>
</evidence>
<dbReference type="EMBL" id="JACAPU010000005">
    <property type="protein sequence ID" value="NWB45746.1"/>
    <property type="molecule type" value="Genomic_DNA"/>
</dbReference>
<dbReference type="InterPro" id="IPR027417">
    <property type="entry name" value="P-loop_NTPase"/>
</dbReference>
<dbReference type="PROSITE" id="PS51198">
    <property type="entry name" value="UVRD_HELICASE_ATP_BIND"/>
    <property type="match status" value="1"/>
</dbReference>
<dbReference type="GO" id="GO:0003677">
    <property type="term" value="F:DNA binding"/>
    <property type="evidence" value="ECO:0007669"/>
    <property type="project" value="InterPro"/>
</dbReference>
<dbReference type="Pfam" id="PF13361">
    <property type="entry name" value="UvrD_C"/>
    <property type="match status" value="1"/>
</dbReference>
<keyword evidence="3 9" id="KW-0347">Helicase</keyword>
<dbReference type="EC" id="5.6.2.4" evidence="7"/>
<evidence type="ECO:0000256" key="6">
    <source>
        <dbReference type="ARBA" id="ARBA00034617"/>
    </source>
</evidence>
<keyword evidence="1 9" id="KW-0547">Nucleotide-binding</keyword>
<evidence type="ECO:0000256" key="3">
    <source>
        <dbReference type="ARBA" id="ARBA00022806"/>
    </source>
</evidence>
<feature type="domain" description="UvrD-like helicase ATP-binding" evidence="10">
    <location>
        <begin position="231"/>
        <end position="762"/>
    </location>
</feature>
<evidence type="ECO:0000313" key="12">
    <source>
        <dbReference type="Proteomes" id="UP000582981"/>
    </source>
</evidence>
<reference evidence="11 12" key="1">
    <citation type="submission" date="2020-04" db="EMBL/GenBank/DDBJ databases">
        <title>Molecular characterization of pseudomonads from Agaricus bisporus reveal novel blotch 2 pathogens in Western Europe.</title>
        <authorList>
            <person name="Taparia T."/>
            <person name="Krijger M."/>
            <person name="Haynes E."/>
            <person name="Elpinstone J.G."/>
            <person name="Noble R."/>
            <person name="Van Der Wolf J."/>
        </authorList>
    </citation>
    <scope>NUCLEOTIDE SEQUENCE [LARGE SCALE GENOMIC DNA]</scope>
    <source>
        <strain evidence="11 12">F1001</strain>
    </source>
</reference>
<keyword evidence="5" id="KW-0413">Isomerase</keyword>
<dbReference type="GO" id="GO:0000725">
    <property type="term" value="P:recombinational repair"/>
    <property type="evidence" value="ECO:0007669"/>
    <property type="project" value="TreeGrafter"/>
</dbReference>
<dbReference type="GO" id="GO:0005524">
    <property type="term" value="F:ATP binding"/>
    <property type="evidence" value="ECO:0007669"/>
    <property type="project" value="UniProtKB-UniRule"/>
</dbReference>
<evidence type="ECO:0000256" key="2">
    <source>
        <dbReference type="ARBA" id="ARBA00022801"/>
    </source>
</evidence>
<evidence type="ECO:0000256" key="9">
    <source>
        <dbReference type="PROSITE-ProRule" id="PRU00560"/>
    </source>
</evidence>
<feature type="binding site" evidence="9">
    <location>
        <begin position="252"/>
        <end position="259"/>
    </location>
    <ligand>
        <name>ATP</name>
        <dbReference type="ChEBI" id="CHEBI:30616"/>
    </ligand>
</feature>
<evidence type="ECO:0000259" key="10">
    <source>
        <dbReference type="PROSITE" id="PS51198"/>
    </source>
</evidence>
<protein>
    <recommendedName>
        <fullName evidence="7">DNA 3'-5' helicase</fullName>
        <ecNumber evidence="7">5.6.2.4</ecNumber>
    </recommendedName>
</protein>
<evidence type="ECO:0000256" key="4">
    <source>
        <dbReference type="ARBA" id="ARBA00022840"/>
    </source>
</evidence>